<dbReference type="InterPro" id="IPR029052">
    <property type="entry name" value="Metallo-depent_PP-like"/>
</dbReference>
<dbReference type="HOGENOM" id="CLU_025443_3_0_6"/>
<name>Q2SCP1_HAHCH</name>
<dbReference type="EMBL" id="CP000155">
    <property type="protein sequence ID" value="ABC31583.1"/>
    <property type="molecule type" value="Genomic_DNA"/>
</dbReference>
<dbReference type="GO" id="GO:0008758">
    <property type="term" value="F:UDP-2,3-diacylglucosamine hydrolase activity"/>
    <property type="evidence" value="ECO:0007669"/>
    <property type="project" value="TreeGrafter"/>
</dbReference>
<evidence type="ECO:0000256" key="1">
    <source>
        <dbReference type="ARBA" id="ARBA00022723"/>
    </source>
</evidence>
<dbReference type="GO" id="GO:0016020">
    <property type="term" value="C:membrane"/>
    <property type="evidence" value="ECO:0007669"/>
    <property type="project" value="GOC"/>
</dbReference>
<evidence type="ECO:0000313" key="4">
    <source>
        <dbReference type="EMBL" id="ABC31583.1"/>
    </source>
</evidence>
<evidence type="ECO:0000256" key="2">
    <source>
        <dbReference type="ARBA" id="ARBA00022801"/>
    </source>
</evidence>
<dbReference type="eggNOG" id="COG1408">
    <property type="taxonomic scope" value="Bacteria"/>
</dbReference>
<dbReference type="Pfam" id="PF00149">
    <property type="entry name" value="Metallophos"/>
    <property type="match status" value="1"/>
</dbReference>
<dbReference type="OrthoDB" id="9780884at2"/>
<dbReference type="PANTHER" id="PTHR31302">
    <property type="entry name" value="TRANSMEMBRANE PROTEIN WITH METALLOPHOSPHOESTERASE DOMAIN-RELATED"/>
    <property type="match status" value="1"/>
</dbReference>
<keyword evidence="1" id="KW-0479">Metal-binding</keyword>
<keyword evidence="5" id="KW-1185">Reference proteome</keyword>
<protein>
    <submittedName>
        <fullName evidence="4">Predicted phosphohydrolase</fullName>
    </submittedName>
</protein>
<feature type="domain" description="Calcineurin-like phosphoesterase" evidence="3">
    <location>
        <begin position="110"/>
        <end position="269"/>
    </location>
</feature>
<dbReference type="GO" id="GO:0009245">
    <property type="term" value="P:lipid A biosynthetic process"/>
    <property type="evidence" value="ECO:0007669"/>
    <property type="project" value="TreeGrafter"/>
</dbReference>
<evidence type="ECO:0000259" key="3">
    <source>
        <dbReference type="Pfam" id="PF00149"/>
    </source>
</evidence>
<proteinExistence type="predicted"/>
<evidence type="ECO:0000313" key="5">
    <source>
        <dbReference type="Proteomes" id="UP000000238"/>
    </source>
</evidence>
<dbReference type="InterPro" id="IPR051158">
    <property type="entry name" value="Metallophosphoesterase_sf"/>
</dbReference>
<reference evidence="4 5" key="1">
    <citation type="journal article" date="2005" name="Nucleic Acids Res.">
        <title>Genomic blueprint of Hahella chejuensis, a marine microbe producing an algicidal agent.</title>
        <authorList>
            <person name="Jeong H."/>
            <person name="Yim J.H."/>
            <person name="Lee C."/>
            <person name="Choi S.-H."/>
            <person name="Park Y.K."/>
            <person name="Yoon S.H."/>
            <person name="Hur C.-G."/>
            <person name="Kang H.-Y."/>
            <person name="Kim D."/>
            <person name="Lee H.H."/>
            <person name="Park K.H."/>
            <person name="Park S.-H."/>
            <person name="Park H.-S."/>
            <person name="Lee H.K."/>
            <person name="Oh T.K."/>
            <person name="Kim J.F."/>
        </authorList>
    </citation>
    <scope>NUCLEOTIDE SEQUENCE [LARGE SCALE GENOMIC DNA]</scope>
    <source>
        <strain evidence="4 5">KCTC 2396</strain>
    </source>
</reference>
<dbReference type="Proteomes" id="UP000000238">
    <property type="component" value="Chromosome"/>
</dbReference>
<dbReference type="RefSeq" id="WP_011398648.1">
    <property type="nucleotide sequence ID" value="NC_007645.1"/>
</dbReference>
<organism evidence="4 5">
    <name type="scientific">Hahella chejuensis (strain KCTC 2396)</name>
    <dbReference type="NCBI Taxonomy" id="349521"/>
    <lineage>
        <taxon>Bacteria</taxon>
        <taxon>Pseudomonadati</taxon>
        <taxon>Pseudomonadota</taxon>
        <taxon>Gammaproteobacteria</taxon>
        <taxon>Oceanospirillales</taxon>
        <taxon>Hahellaceae</taxon>
        <taxon>Hahella</taxon>
    </lineage>
</organism>
<accession>Q2SCP1</accession>
<dbReference type="AlphaFoldDB" id="Q2SCP1"/>
<dbReference type="KEGG" id="hch:HCH_04892"/>
<gene>
    <name evidence="4" type="ordered locus">HCH_04892</name>
</gene>
<keyword evidence="2 4" id="KW-0378">Hydrolase</keyword>
<dbReference type="SUPFAM" id="SSF56300">
    <property type="entry name" value="Metallo-dependent phosphatases"/>
    <property type="match status" value="1"/>
</dbReference>
<dbReference type="STRING" id="349521.HCH_04892"/>
<dbReference type="Gene3D" id="3.60.21.10">
    <property type="match status" value="1"/>
</dbReference>
<dbReference type="PANTHER" id="PTHR31302:SF31">
    <property type="entry name" value="PHOSPHODIESTERASE YAEI"/>
    <property type="match status" value="1"/>
</dbReference>
<sequence length="331" mass="37529">MSDVNRTLARSIPETEIHDDADLLTRLEQRLGFVHARQRLGIEQDHAQRVFGGGGINFFHPENWYSMQTLMRWTFKLAGMYEWGRRNARNIQVIHNPVRHRKIPAAFKGFRLLHLTDLHVDMDEAITARLLEITGSLEYDLCVITGDYRAQTYGPEEGALEGMRRLRERLRGEAYAIFGNHDSIRMLPPLEDMGYRMLMNESALIDRGGEKIQIVGVDDPHYYRVDNLQMAAQGLDLSCYTLLLSHTPEIFKQAAHAGMDLMLCGHTHGGQVCLPGGTAITLDSDCPRFVGRGNWRWRDMDGYTSTGAGSSLLPVRFNCPPEVVVHTFYPG</sequence>
<dbReference type="GO" id="GO:0046872">
    <property type="term" value="F:metal ion binding"/>
    <property type="evidence" value="ECO:0007669"/>
    <property type="project" value="UniProtKB-KW"/>
</dbReference>
<dbReference type="InterPro" id="IPR004843">
    <property type="entry name" value="Calcineurin-like_PHP"/>
</dbReference>